<proteinExistence type="predicted"/>
<accession>A0ABV7PW10</accession>
<gene>
    <name evidence="2" type="ORF">ACFO8M_04175</name>
</gene>
<organism evidence="2 3">
    <name type="scientific">Glycomyces rhizosphaerae</name>
    <dbReference type="NCBI Taxonomy" id="2054422"/>
    <lineage>
        <taxon>Bacteria</taxon>
        <taxon>Bacillati</taxon>
        <taxon>Actinomycetota</taxon>
        <taxon>Actinomycetes</taxon>
        <taxon>Glycomycetales</taxon>
        <taxon>Glycomycetaceae</taxon>
        <taxon>Glycomyces</taxon>
    </lineage>
</organism>
<keyword evidence="1" id="KW-0732">Signal</keyword>
<protein>
    <submittedName>
        <fullName evidence="2">Immunoglobulin domain-containing protein</fullName>
    </submittedName>
</protein>
<reference evidence="3" key="1">
    <citation type="journal article" date="2019" name="Int. J. Syst. Evol. Microbiol.">
        <title>The Global Catalogue of Microorganisms (GCM) 10K type strain sequencing project: providing services to taxonomists for standard genome sequencing and annotation.</title>
        <authorList>
            <consortium name="The Broad Institute Genomics Platform"/>
            <consortium name="The Broad Institute Genome Sequencing Center for Infectious Disease"/>
            <person name="Wu L."/>
            <person name="Ma J."/>
        </authorList>
    </citation>
    <scope>NUCLEOTIDE SEQUENCE [LARGE SCALE GENOMIC DNA]</scope>
    <source>
        <strain evidence="3">CGMCC 4.7396</strain>
    </source>
</reference>
<dbReference type="Proteomes" id="UP001595712">
    <property type="component" value="Unassembled WGS sequence"/>
</dbReference>
<evidence type="ECO:0000313" key="2">
    <source>
        <dbReference type="EMBL" id="MFC3491684.1"/>
    </source>
</evidence>
<comment type="caution">
    <text evidence="2">The sequence shown here is derived from an EMBL/GenBank/DDBJ whole genome shotgun (WGS) entry which is preliminary data.</text>
</comment>
<name>A0ABV7PW10_9ACTN</name>
<evidence type="ECO:0000313" key="3">
    <source>
        <dbReference type="Proteomes" id="UP001595712"/>
    </source>
</evidence>
<keyword evidence="3" id="KW-1185">Reference proteome</keyword>
<dbReference type="RefSeq" id="WP_387970891.1">
    <property type="nucleotide sequence ID" value="NZ_JBHRWO010000004.1"/>
</dbReference>
<evidence type="ECO:0000256" key="1">
    <source>
        <dbReference type="SAM" id="SignalP"/>
    </source>
</evidence>
<feature type="chain" id="PRO_5045455703" evidence="1">
    <location>
        <begin position="22"/>
        <end position="640"/>
    </location>
</feature>
<dbReference type="EMBL" id="JBHRWO010000004">
    <property type="protein sequence ID" value="MFC3491684.1"/>
    <property type="molecule type" value="Genomic_DNA"/>
</dbReference>
<sequence length="640" mass="67425">MRNRRIIGAALAVTALGGAAAWGGAIANAEDDPRNETGATVSEAAAGTVTLPTGDVVRLSPGGGIEVEPAAGREDVGFVGQTAHDGSDDVVVVPTDMLDAIRSGDEDPRRYNVSRLLAGGHTDAAAVGESELDTRDYAGFVPAAQQAKASEAAQELSISVSDRSGGVPEESVVAWMKEGTDETGDITIGEDGTGTAELEPGDYLILTLLINRANETERGETVYGFTPVTVGEEPAELAVDAAAAAPVSVEVEREDAELEEHVLYMEAAAENSSLGTFEFMDADSDAYLLPQPDASDSTFNFIYQPVLTGPVDAAEPYTYTLAFGETGALPADPAYTVADADLAVESTEYQDLGVELEGSQCDYPRAWEDQFFLFGQCVDRAFPSQATNLYSAEPILWDRTVEAGLFDADHLLTEGFTSYSGDEALPAGAVERVIGDGPLAVGTAAVIRFGDTIAGNLTPAASHDGETVNLVGYETGSVTLTRDGEELGSAEDPADFSIALPEGDQGRYTLTAEATRGTKTALFAVESSMEWQFDSATVDEALVDLPVVFVESTAVQSGWAERDQPQELTLALDSWEHTAESMGLEVSYDDGQTWTEAALEGDTATLEHPDDAAFVSLRLTATDDAGTEVTHTTIRSYGLR</sequence>
<feature type="signal peptide" evidence="1">
    <location>
        <begin position="1"/>
        <end position="21"/>
    </location>
</feature>